<dbReference type="OrthoDB" id="2740988at2759"/>
<name>A0A371DLU3_9APHY</name>
<reference evidence="1 2" key="1">
    <citation type="journal article" date="2018" name="Biotechnol. Biofuels">
        <title>Integrative visual omics of the white-rot fungus Polyporus brumalis exposes the biotechnological potential of its oxidative enzymes for delignifying raw plant biomass.</title>
        <authorList>
            <person name="Miyauchi S."/>
            <person name="Rancon A."/>
            <person name="Drula E."/>
            <person name="Hage H."/>
            <person name="Chaduli D."/>
            <person name="Favel A."/>
            <person name="Grisel S."/>
            <person name="Henrissat B."/>
            <person name="Herpoel-Gimbert I."/>
            <person name="Ruiz-Duenas F.J."/>
            <person name="Chevret D."/>
            <person name="Hainaut M."/>
            <person name="Lin J."/>
            <person name="Wang M."/>
            <person name="Pangilinan J."/>
            <person name="Lipzen A."/>
            <person name="Lesage-Meessen L."/>
            <person name="Navarro D."/>
            <person name="Riley R."/>
            <person name="Grigoriev I.V."/>
            <person name="Zhou S."/>
            <person name="Raouche S."/>
            <person name="Rosso M.N."/>
        </authorList>
    </citation>
    <scope>NUCLEOTIDE SEQUENCE [LARGE SCALE GENOMIC DNA]</scope>
    <source>
        <strain evidence="1 2">BRFM 1820</strain>
    </source>
</reference>
<keyword evidence="2" id="KW-1185">Reference proteome</keyword>
<sequence>MDLSTTFSTTATFDVFFHGREPGHVFSYENALVALKELKPYPGHIRRLTLGPISNLAFREVQDALSSFHQSLDTLEELRVFVWYPNGPPRPQNVEQLELIPGIFPSLRTLCLDGVYMNWENGVFRKLSRVELRNCSGFGLSHLFDFLGVLPTWTSLTELHLSKFLTISDREELLLEDTKYVMRPPNIRTLVVDDHVYQMSHILHNLDIPGPEAKVRLIGYSKGKDADDERSPFSAMMPFDNNFPTIFKRAVHVELVVTAQKSRLSGFYGGGTLTLDVPDLDRSGKDALPQAFRSALISLVDVFAARSAPVSFLVLSGDISEVSEQEWGTVFQTVCPQLSELVVLNTGNGDGMENLFNALTHAFEGNQTVAVCPELWRLKFSSATDASGSILGHVEEALRRRAEVCQSPLRRVELELFVDNLELLPPSTVELHRQGLKSWVRGKVRVEVRPLQTSIMFHG</sequence>
<dbReference type="AlphaFoldDB" id="A0A371DLU3"/>
<organism evidence="1 2">
    <name type="scientific">Lentinus brumalis</name>
    <dbReference type="NCBI Taxonomy" id="2498619"/>
    <lineage>
        <taxon>Eukaryota</taxon>
        <taxon>Fungi</taxon>
        <taxon>Dikarya</taxon>
        <taxon>Basidiomycota</taxon>
        <taxon>Agaricomycotina</taxon>
        <taxon>Agaricomycetes</taxon>
        <taxon>Polyporales</taxon>
        <taxon>Polyporaceae</taxon>
        <taxon>Lentinus</taxon>
    </lineage>
</organism>
<dbReference type="Proteomes" id="UP000256964">
    <property type="component" value="Unassembled WGS sequence"/>
</dbReference>
<dbReference type="EMBL" id="KZ857387">
    <property type="protein sequence ID" value="RDX53509.1"/>
    <property type="molecule type" value="Genomic_DNA"/>
</dbReference>
<proteinExistence type="predicted"/>
<dbReference type="SUPFAM" id="SSF52047">
    <property type="entry name" value="RNI-like"/>
    <property type="match status" value="1"/>
</dbReference>
<gene>
    <name evidence="1" type="ORF">OH76DRAFT_1399428</name>
</gene>
<accession>A0A371DLU3</accession>
<evidence type="ECO:0000313" key="1">
    <source>
        <dbReference type="EMBL" id="RDX53509.1"/>
    </source>
</evidence>
<protein>
    <recommendedName>
        <fullName evidence="3">F-box domain-containing protein</fullName>
    </recommendedName>
</protein>
<evidence type="ECO:0008006" key="3">
    <source>
        <dbReference type="Google" id="ProtNLM"/>
    </source>
</evidence>
<evidence type="ECO:0000313" key="2">
    <source>
        <dbReference type="Proteomes" id="UP000256964"/>
    </source>
</evidence>